<reference evidence="2 3" key="1">
    <citation type="submission" date="2020-04" db="EMBL/GenBank/DDBJ databases">
        <authorList>
            <person name="Klaysubun C."/>
            <person name="Duangmal K."/>
            <person name="Lipun K."/>
        </authorList>
    </citation>
    <scope>NUCLEOTIDE SEQUENCE [LARGE SCALE GENOMIC DNA]</scope>
    <source>
        <strain evidence="2 3">DSM 45300</strain>
    </source>
</reference>
<evidence type="ECO:0000313" key="3">
    <source>
        <dbReference type="Proteomes" id="UP000586918"/>
    </source>
</evidence>
<proteinExistence type="predicted"/>
<sequence length="120" mass="12587">MTAPTEQFVQITQRSQEAVTTAVRNWTDSLQACAGSITDVKPQLPDVNSAVDTAFDLAAQLLTRQREYAKTLLAAGAQAAEAITEQARAATVPFQPVAPVAETVPGAPKPARAARNGVTV</sequence>
<name>A0A848DSA5_9PSEU</name>
<feature type="region of interest" description="Disordered" evidence="1">
    <location>
        <begin position="101"/>
        <end position="120"/>
    </location>
</feature>
<evidence type="ECO:0000256" key="1">
    <source>
        <dbReference type="SAM" id="MobiDB-lite"/>
    </source>
</evidence>
<accession>A0A848DSA5</accession>
<dbReference type="AlphaFoldDB" id="A0A848DSA5"/>
<evidence type="ECO:0000313" key="2">
    <source>
        <dbReference type="EMBL" id="NMH95618.1"/>
    </source>
</evidence>
<organism evidence="2 3">
    <name type="scientific">Pseudonocardia bannensis</name>
    <dbReference type="NCBI Taxonomy" id="630973"/>
    <lineage>
        <taxon>Bacteria</taxon>
        <taxon>Bacillati</taxon>
        <taxon>Actinomycetota</taxon>
        <taxon>Actinomycetes</taxon>
        <taxon>Pseudonocardiales</taxon>
        <taxon>Pseudonocardiaceae</taxon>
        <taxon>Pseudonocardia</taxon>
    </lineage>
</organism>
<gene>
    <name evidence="2" type="ORF">HF519_29600</name>
</gene>
<protein>
    <submittedName>
        <fullName evidence="2">Uncharacterized protein</fullName>
    </submittedName>
</protein>
<dbReference type="RefSeq" id="WP_169416257.1">
    <property type="nucleotide sequence ID" value="NZ_JAAXKZ010000226.1"/>
</dbReference>
<dbReference type="EMBL" id="JAAXKZ010000226">
    <property type="protein sequence ID" value="NMH95618.1"/>
    <property type="molecule type" value="Genomic_DNA"/>
</dbReference>
<keyword evidence="3" id="KW-1185">Reference proteome</keyword>
<dbReference type="Proteomes" id="UP000586918">
    <property type="component" value="Unassembled WGS sequence"/>
</dbReference>
<comment type="caution">
    <text evidence="2">The sequence shown here is derived from an EMBL/GenBank/DDBJ whole genome shotgun (WGS) entry which is preliminary data.</text>
</comment>